<dbReference type="Proteomes" id="UP000078200">
    <property type="component" value="Unassembled WGS sequence"/>
</dbReference>
<organism evidence="2 3">
    <name type="scientific">Glossina austeni</name>
    <name type="common">Savannah tsetse fly</name>
    <dbReference type="NCBI Taxonomy" id="7395"/>
    <lineage>
        <taxon>Eukaryota</taxon>
        <taxon>Metazoa</taxon>
        <taxon>Ecdysozoa</taxon>
        <taxon>Arthropoda</taxon>
        <taxon>Hexapoda</taxon>
        <taxon>Insecta</taxon>
        <taxon>Pterygota</taxon>
        <taxon>Neoptera</taxon>
        <taxon>Endopterygota</taxon>
        <taxon>Diptera</taxon>
        <taxon>Brachycera</taxon>
        <taxon>Muscomorpha</taxon>
        <taxon>Hippoboscoidea</taxon>
        <taxon>Glossinidae</taxon>
        <taxon>Glossina</taxon>
    </lineage>
</organism>
<evidence type="ECO:0000256" key="1">
    <source>
        <dbReference type="SAM" id="Phobius"/>
    </source>
</evidence>
<dbReference type="VEuPathDB" id="VectorBase:GAUT041701"/>
<dbReference type="EnsemblMetazoa" id="GAUT041701-RA">
    <property type="protein sequence ID" value="GAUT041701-PA"/>
    <property type="gene ID" value="GAUT041701"/>
</dbReference>
<sequence length="130" mass="14820">MRADLAPSNLYLFPLLKDSICDKCHKTESEIETHLDKYFATRMHIFLIYASILLNANFICTFTFPYNLTAYIPEGGLHEFAYTMHLTRSNHIIGSANYLHQTTAVSHIAVVKFHVATCMSFTVDIQMLNA</sequence>
<keyword evidence="1" id="KW-0472">Membrane</keyword>
<protein>
    <submittedName>
        <fullName evidence="2">Uncharacterized protein</fullName>
    </submittedName>
</protein>
<evidence type="ECO:0000313" key="2">
    <source>
        <dbReference type="EnsemblMetazoa" id="GAUT041701-PA"/>
    </source>
</evidence>
<name>A0A1A9VMI6_GLOAU</name>
<dbReference type="AlphaFoldDB" id="A0A1A9VMI6"/>
<feature type="transmembrane region" description="Helical" evidence="1">
    <location>
        <begin position="46"/>
        <end position="66"/>
    </location>
</feature>
<accession>A0A1A9VMI6</accession>
<keyword evidence="1" id="KW-0812">Transmembrane</keyword>
<keyword evidence="3" id="KW-1185">Reference proteome</keyword>
<keyword evidence="1" id="KW-1133">Transmembrane helix</keyword>
<reference evidence="2" key="1">
    <citation type="submission" date="2020-05" db="UniProtKB">
        <authorList>
            <consortium name="EnsemblMetazoa"/>
        </authorList>
    </citation>
    <scope>IDENTIFICATION</scope>
    <source>
        <strain evidence="2">TTRI</strain>
    </source>
</reference>
<evidence type="ECO:0000313" key="3">
    <source>
        <dbReference type="Proteomes" id="UP000078200"/>
    </source>
</evidence>
<proteinExistence type="predicted"/>